<dbReference type="GO" id="GO:0005634">
    <property type="term" value="C:nucleus"/>
    <property type="evidence" value="ECO:0007669"/>
    <property type="project" value="TreeGrafter"/>
</dbReference>
<evidence type="ECO:0000256" key="3">
    <source>
        <dbReference type="SAM" id="MobiDB-lite"/>
    </source>
</evidence>
<accession>A0AAV4DL23</accession>
<feature type="region of interest" description="Disordered" evidence="3">
    <location>
        <begin position="445"/>
        <end position="471"/>
    </location>
</feature>
<feature type="domain" description="PWWP" evidence="4">
    <location>
        <begin position="704"/>
        <end position="764"/>
    </location>
</feature>
<dbReference type="InterPro" id="IPR000313">
    <property type="entry name" value="PWWP_dom"/>
</dbReference>
<feature type="region of interest" description="Disordered" evidence="3">
    <location>
        <begin position="558"/>
        <end position="577"/>
    </location>
</feature>
<dbReference type="Gene3D" id="2.30.30.140">
    <property type="match status" value="1"/>
</dbReference>
<keyword evidence="6" id="KW-1185">Reference proteome</keyword>
<keyword evidence="1" id="KW-0805">Transcription regulation</keyword>
<gene>
    <name evidence="5" type="ORF">PoB_007124900</name>
</gene>
<dbReference type="PANTHER" id="PTHR16112">
    <property type="entry name" value="METHYL-CPG BINDING PROTEIN, DROSOPHILA"/>
    <property type="match status" value="1"/>
</dbReference>
<protein>
    <submittedName>
        <fullName evidence="5">Pwwp domain-containing protein 2a</fullName>
    </submittedName>
</protein>
<evidence type="ECO:0000259" key="4">
    <source>
        <dbReference type="PROSITE" id="PS50812"/>
    </source>
</evidence>
<dbReference type="Pfam" id="PF00855">
    <property type="entry name" value="PWWP"/>
    <property type="match status" value="1"/>
</dbReference>
<feature type="compositionally biased region" description="Low complexity" evidence="3">
    <location>
        <begin position="534"/>
        <end position="550"/>
    </location>
</feature>
<evidence type="ECO:0000313" key="6">
    <source>
        <dbReference type="Proteomes" id="UP000735302"/>
    </source>
</evidence>
<feature type="compositionally biased region" description="Basic residues" evidence="3">
    <location>
        <begin position="445"/>
        <end position="456"/>
    </location>
</feature>
<dbReference type="PANTHER" id="PTHR16112:SF22">
    <property type="entry name" value="PWWP DOMAIN-CONTAINING 2B"/>
    <property type="match status" value="1"/>
</dbReference>
<sequence>MRICLTTLNLPTRRSGKTMANLNIENETLAKGVRLTVIVEYSFENIIAVFLFHNGKEFRGVLLENDPGLFPHGIPFSNKPMVEQNASLKTSPRSALDVKPGTENKPPDLSYSKDTKVEPPATCGRFSYNVNPFLVNPRPVPDIPTVEMKPVVALRKTVRDIRLRPRQTLCSKCKSAIHESLKGHHPPTVNMHQAFSKETTETLPPNKKCLKTNSNLASPSPSLPNDAQRKRKNANQTPMVVLEDIKLKYMKPLDKKSSKVSSAKHARCEQNLNKTAAKSHNKEAQKLDLKLLNTKVRGVRSSVGSGSVNSLSHANVQQGSLKEIDVVSETNLSGSGKNLKKDKATSNEGNSKPSPAIKISIGDGAILKIPPRLPEKEAQCNDQQVWTHTINSSNSSNISVNQMQHKKSKKAAKRSKEKDKCKTSAFFENSGTPITDAAEAFALKVQKKHKKKHRHKHDEPNQNVTNIERSGLEENVTFQKGQVCDKSQEPLPVQPDTDDLGGTTLDDSIADNKPAVEQPRPRLLYTWKQNQGLSRVPSSPKQSSSELSPPYMFKNSPILPLRVSNSPHRRKNASPARVISASPNWHIGSSQNVILKDYPLRSKSHSSSGLSSENLAVSENGVNQVSDDSQSHSSGVDSNISDFCDGDFIDEITSEDEFFFREGSPSLEKDERAEDDGSIKPLMMKIQTQNVTGCVLKEGREVRVGDIVWGKIAGFPWWPGRISSITVTQRDNDVVITQLAKVCWFGSNTMSHVRCSDLYPFLQEFKARYNKKKKGQYRVAIKQATVAAQMLTDAREDDFSFEGYE</sequence>
<feature type="compositionally biased region" description="Basic residues" evidence="3">
    <location>
        <begin position="404"/>
        <end position="413"/>
    </location>
</feature>
<dbReference type="GO" id="GO:0003682">
    <property type="term" value="F:chromatin binding"/>
    <property type="evidence" value="ECO:0007669"/>
    <property type="project" value="TreeGrafter"/>
</dbReference>
<dbReference type="FunFam" id="2.30.30.140:FF:000036">
    <property type="entry name" value="PWWP domain-containing protein 2A"/>
    <property type="match status" value="1"/>
</dbReference>
<feature type="region of interest" description="Disordered" evidence="3">
    <location>
        <begin position="332"/>
        <end position="363"/>
    </location>
</feature>
<reference evidence="5 6" key="1">
    <citation type="journal article" date="2021" name="Elife">
        <title>Chloroplast acquisition without the gene transfer in kleptoplastic sea slugs, Plakobranchus ocellatus.</title>
        <authorList>
            <person name="Maeda T."/>
            <person name="Takahashi S."/>
            <person name="Yoshida T."/>
            <person name="Shimamura S."/>
            <person name="Takaki Y."/>
            <person name="Nagai Y."/>
            <person name="Toyoda A."/>
            <person name="Suzuki Y."/>
            <person name="Arimoto A."/>
            <person name="Ishii H."/>
            <person name="Satoh N."/>
            <person name="Nishiyama T."/>
            <person name="Hasebe M."/>
            <person name="Maruyama T."/>
            <person name="Minagawa J."/>
            <person name="Obokata J."/>
            <person name="Shigenobu S."/>
        </authorList>
    </citation>
    <scope>NUCLEOTIDE SEQUENCE [LARGE SCALE GENOMIC DNA]</scope>
</reference>
<dbReference type="SMART" id="SM00293">
    <property type="entry name" value="PWWP"/>
    <property type="match status" value="1"/>
</dbReference>
<evidence type="ECO:0000256" key="1">
    <source>
        <dbReference type="ARBA" id="ARBA00023015"/>
    </source>
</evidence>
<feature type="region of interest" description="Disordered" evidence="3">
    <location>
        <begin position="198"/>
        <end position="236"/>
    </location>
</feature>
<feature type="compositionally biased region" description="Low complexity" evidence="3">
    <location>
        <begin position="213"/>
        <end position="225"/>
    </location>
</feature>
<feature type="compositionally biased region" description="Low complexity" evidence="3">
    <location>
        <begin position="390"/>
        <end position="399"/>
    </location>
</feature>
<evidence type="ECO:0000256" key="2">
    <source>
        <dbReference type="ARBA" id="ARBA00023163"/>
    </source>
</evidence>
<dbReference type="CDD" id="cd20140">
    <property type="entry name" value="PWWP_PWWP2"/>
    <property type="match status" value="1"/>
</dbReference>
<keyword evidence="2" id="KW-0804">Transcription</keyword>
<feature type="region of interest" description="Disordered" evidence="3">
    <location>
        <begin position="390"/>
        <end position="421"/>
    </location>
</feature>
<name>A0AAV4DL23_9GAST</name>
<comment type="caution">
    <text evidence="5">The sequence shown here is derived from an EMBL/GenBank/DDBJ whole genome shotgun (WGS) entry which is preliminary data.</text>
</comment>
<feature type="region of interest" description="Disordered" evidence="3">
    <location>
        <begin position="483"/>
        <end position="552"/>
    </location>
</feature>
<dbReference type="Proteomes" id="UP000735302">
    <property type="component" value="Unassembled WGS sequence"/>
</dbReference>
<dbReference type="AlphaFoldDB" id="A0AAV4DL23"/>
<proteinExistence type="predicted"/>
<dbReference type="PROSITE" id="PS50812">
    <property type="entry name" value="PWWP"/>
    <property type="match status" value="1"/>
</dbReference>
<organism evidence="5 6">
    <name type="scientific">Plakobranchus ocellatus</name>
    <dbReference type="NCBI Taxonomy" id="259542"/>
    <lineage>
        <taxon>Eukaryota</taxon>
        <taxon>Metazoa</taxon>
        <taxon>Spiralia</taxon>
        <taxon>Lophotrochozoa</taxon>
        <taxon>Mollusca</taxon>
        <taxon>Gastropoda</taxon>
        <taxon>Heterobranchia</taxon>
        <taxon>Euthyneura</taxon>
        <taxon>Panpulmonata</taxon>
        <taxon>Sacoglossa</taxon>
        <taxon>Placobranchoidea</taxon>
        <taxon>Plakobranchidae</taxon>
        <taxon>Plakobranchus</taxon>
    </lineage>
</organism>
<feature type="compositionally biased region" description="Basic and acidic residues" evidence="3">
    <location>
        <begin position="100"/>
        <end position="116"/>
    </location>
</feature>
<dbReference type="SUPFAM" id="SSF63748">
    <property type="entry name" value="Tudor/PWWP/MBT"/>
    <property type="match status" value="1"/>
</dbReference>
<feature type="region of interest" description="Disordered" evidence="3">
    <location>
        <begin position="86"/>
        <end position="116"/>
    </location>
</feature>
<dbReference type="GO" id="GO:0010369">
    <property type="term" value="C:chromocenter"/>
    <property type="evidence" value="ECO:0007669"/>
    <property type="project" value="TreeGrafter"/>
</dbReference>
<evidence type="ECO:0000313" key="5">
    <source>
        <dbReference type="EMBL" id="GFO44744.1"/>
    </source>
</evidence>
<dbReference type="EMBL" id="BLXT01007982">
    <property type="protein sequence ID" value="GFO44744.1"/>
    <property type="molecule type" value="Genomic_DNA"/>
</dbReference>